<dbReference type="NCBIfam" id="TIGR00762">
    <property type="entry name" value="DegV"/>
    <property type="match status" value="1"/>
</dbReference>
<dbReference type="PROSITE" id="PS51482">
    <property type="entry name" value="DEGV"/>
    <property type="match status" value="1"/>
</dbReference>
<gene>
    <name evidence="2" type="ORF">NCTC10142_00523</name>
</gene>
<dbReference type="PANTHER" id="PTHR33434:SF2">
    <property type="entry name" value="FATTY ACID-BINDING PROTEIN TM_1468"/>
    <property type="match status" value="1"/>
</dbReference>
<dbReference type="InterPro" id="IPR050270">
    <property type="entry name" value="DegV_domain_contain"/>
</dbReference>
<reference evidence="2 3" key="1">
    <citation type="submission" date="2019-01" db="EMBL/GenBank/DDBJ databases">
        <authorList>
            <consortium name="Pathogen Informatics"/>
        </authorList>
    </citation>
    <scope>NUCLEOTIDE SEQUENCE [LARGE SCALE GENOMIC DNA]</scope>
    <source>
        <strain evidence="2 3">NCTC10142</strain>
        <plasmid evidence="3">13</plasmid>
    </source>
</reference>
<keyword evidence="2" id="KW-0614">Plasmid</keyword>
<proteinExistence type="predicted"/>
<accession>A0A449AID9</accession>
<dbReference type="PANTHER" id="PTHR33434">
    <property type="entry name" value="DEGV DOMAIN-CONTAINING PROTEIN DR_1986-RELATED"/>
    <property type="match status" value="1"/>
</dbReference>
<evidence type="ECO:0000313" key="3">
    <source>
        <dbReference type="Proteomes" id="UP000289506"/>
    </source>
</evidence>
<dbReference type="AlphaFoldDB" id="A0A449AID9"/>
<dbReference type="InterPro" id="IPR043168">
    <property type="entry name" value="DegV_C"/>
</dbReference>
<keyword evidence="1" id="KW-0446">Lipid-binding</keyword>
<dbReference type="Gene3D" id="3.30.1180.10">
    <property type="match status" value="1"/>
</dbReference>
<name>A0A449AID9_9BACT</name>
<dbReference type="InterPro" id="IPR003797">
    <property type="entry name" value="DegV"/>
</dbReference>
<evidence type="ECO:0000313" key="2">
    <source>
        <dbReference type="EMBL" id="VEU64763.1"/>
    </source>
</evidence>
<geneLocation type="plasmid" evidence="2 3">
    <name>13</name>
</geneLocation>
<dbReference type="Proteomes" id="UP000289506">
    <property type="component" value="Plasmid 13"/>
</dbReference>
<dbReference type="Pfam" id="PF02645">
    <property type="entry name" value="DegV"/>
    <property type="match status" value="1"/>
</dbReference>
<dbReference type="Gene3D" id="3.40.50.10170">
    <property type="match status" value="1"/>
</dbReference>
<evidence type="ECO:0000256" key="1">
    <source>
        <dbReference type="ARBA" id="ARBA00023121"/>
    </source>
</evidence>
<organism evidence="2 3">
    <name type="scientific">Mycoplasmopsis cynos</name>
    <dbReference type="NCBI Taxonomy" id="171284"/>
    <lineage>
        <taxon>Bacteria</taxon>
        <taxon>Bacillati</taxon>
        <taxon>Mycoplasmatota</taxon>
        <taxon>Mycoplasmoidales</taxon>
        <taxon>Metamycoplasmataceae</taxon>
        <taxon>Mycoplasmopsis</taxon>
    </lineage>
</organism>
<sequence>MDILIIDAYVFVIITFMRKLGIIIDPFSCLNEQKANELGYKFLPLQVEIDGKTYLDGTDDRLEILKMIDKSERVLSSLPKLETIQRVVNEASKEYSDVIYLGISSNLSGTAGAIRTMATELGNVYIMENHLIGDQITRTAEYLKNLYENHNYTIDQLYEELNWINESVMNLIVPEKIDYMIKGGRLSGLKKFVLTKISMLPILSYEEDGSVKPKHLKRSVSKAVSKAIESIVEFCQSKAEHIDKDSKQKFVITFIHGIHEEINNMIYQNQYFKPTSEFLTPSVIAVHTGPEAIALGVMPELIINNEKK</sequence>
<dbReference type="GO" id="GO:0008289">
    <property type="term" value="F:lipid binding"/>
    <property type="evidence" value="ECO:0007669"/>
    <property type="project" value="UniProtKB-KW"/>
</dbReference>
<dbReference type="EMBL" id="LR214986">
    <property type="protein sequence ID" value="VEU64763.1"/>
    <property type="molecule type" value="Genomic_DNA"/>
</dbReference>
<dbReference type="SUPFAM" id="SSF82549">
    <property type="entry name" value="DAK1/DegV-like"/>
    <property type="match status" value="1"/>
</dbReference>
<dbReference type="OMA" id="NLANDYQ"/>
<protein>
    <submittedName>
        <fullName evidence="2">Fatty acid-binding protein DegV-like protein</fullName>
    </submittedName>
</protein>